<dbReference type="eggNOG" id="COG2068">
    <property type="taxonomic scope" value="Bacteria"/>
</dbReference>
<feature type="domain" description="MobA-like NTP transferase" evidence="2">
    <location>
        <begin position="5"/>
        <end position="158"/>
    </location>
</feature>
<dbReference type="KEGG" id="oat:OAN307_c24040"/>
<dbReference type="PANTHER" id="PTHR43777:SF1">
    <property type="entry name" value="MOLYBDENUM COFACTOR CYTIDYLYLTRANSFERASE"/>
    <property type="match status" value="1"/>
</dbReference>
<protein>
    <recommendedName>
        <fullName evidence="2">MobA-like NTP transferase domain-containing protein</fullName>
    </recommendedName>
</protein>
<name>M9R8A9_9RHOB</name>
<dbReference type="OrthoDB" id="9779263at2"/>
<sequence length="191" mass="20282">MIATLLLAAGKSSRMGARDKLLEIVDGVPLLALLASRALNVGPTFVTLPSAHHPRRSVLPQSAQIVVVDANLGMAHSIKAGIKALPDTVRGVMILPGDMPDITAADMAAIQTAARHCTAPIVRATTSDGTLGHPIYFAASQFSRFDALRGDRGAFRLTIGLEDQTVLVPLQGDRAQLDLDTPQDWAAYRAR</sequence>
<dbReference type="CDD" id="cd04182">
    <property type="entry name" value="GT_2_like_f"/>
    <property type="match status" value="1"/>
</dbReference>
<keyword evidence="1" id="KW-0460">Magnesium</keyword>
<dbReference type="InterPro" id="IPR025877">
    <property type="entry name" value="MobA-like_NTP_Trfase"/>
</dbReference>
<evidence type="ECO:0000259" key="2">
    <source>
        <dbReference type="Pfam" id="PF12804"/>
    </source>
</evidence>
<evidence type="ECO:0000313" key="3">
    <source>
        <dbReference type="EMBL" id="AGI68018.1"/>
    </source>
</evidence>
<organism evidence="3 4">
    <name type="scientific">Octadecabacter antarcticus 307</name>
    <dbReference type="NCBI Taxonomy" id="391626"/>
    <lineage>
        <taxon>Bacteria</taxon>
        <taxon>Pseudomonadati</taxon>
        <taxon>Pseudomonadota</taxon>
        <taxon>Alphaproteobacteria</taxon>
        <taxon>Rhodobacterales</taxon>
        <taxon>Roseobacteraceae</taxon>
        <taxon>Octadecabacter</taxon>
    </lineage>
</organism>
<dbReference type="STRING" id="391626.OAN307_c24040"/>
<evidence type="ECO:0000313" key="4">
    <source>
        <dbReference type="Proteomes" id="UP000005307"/>
    </source>
</evidence>
<evidence type="ECO:0000256" key="1">
    <source>
        <dbReference type="ARBA" id="ARBA00022842"/>
    </source>
</evidence>
<reference evidence="3 4" key="1">
    <citation type="journal article" date="2013" name="PLoS ONE">
        <title>Poles Apart: Arctic and Antarctic Octadecabacter strains Share High Genome Plasticity and a New Type of Xanthorhodopsin.</title>
        <authorList>
            <person name="Vollmers J."/>
            <person name="Voget S."/>
            <person name="Dietrich S."/>
            <person name="Gollnow K."/>
            <person name="Smits M."/>
            <person name="Meyer K."/>
            <person name="Brinkhoff T."/>
            <person name="Simon M."/>
            <person name="Daniel R."/>
        </authorList>
    </citation>
    <scope>NUCLEOTIDE SEQUENCE [LARGE SCALE GENOMIC DNA]</scope>
    <source>
        <strain evidence="3 4">307</strain>
    </source>
</reference>
<dbReference type="Pfam" id="PF12804">
    <property type="entry name" value="NTP_transf_3"/>
    <property type="match status" value="1"/>
</dbReference>
<dbReference type="SUPFAM" id="SSF53448">
    <property type="entry name" value="Nucleotide-diphospho-sugar transferases"/>
    <property type="match status" value="1"/>
</dbReference>
<dbReference type="InterPro" id="IPR029044">
    <property type="entry name" value="Nucleotide-diphossugar_trans"/>
</dbReference>
<dbReference type="Gene3D" id="3.90.550.10">
    <property type="entry name" value="Spore Coat Polysaccharide Biosynthesis Protein SpsA, Chain A"/>
    <property type="match status" value="1"/>
</dbReference>
<accession>M9R8A9</accession>
<dbReference type="GO" id="GO:0016779">
    <property type="term" value="F:nucleotidyltransferase activity"/>
    <property type="evidence" value="ECO:0007669"/>
    <property type="project" value="UniProtKB-ARBA"/>
</dbReference>
<dbReference type="Proteomes" id="UP000005307">
    <property type="component" value="Chromosome"/>
</dbReference>
<gene>
    <name evidence="3" type="ORF">OAN307_c24040</name>
</gene>
<dbReference type="PANTHER" id="PTHR43777">
    <property type="entry name" value="MOLYBDENUM COFACTOR CYTIDYLYLTRANSFERASE"/>
    <property type="match status" value="1"/>
</dbReference>
<dbReference type="EMBL" id="CP003740">
    <property type="protein sequence ID" value="AGI68018.1"/>
    <property type="molecule type" value="Genomic_DNA"/>
</dbReference>
<dbReference type="AlphaFoldDB" id="M9R8A9"/>
<dbReference type="HOGENOM" id="CLU_061980_4_0_5"/>
<keyword evidence="4" id="KW-1185">Reference proteome</keyword>
<proteinExistence type="predicted"/>
<dbReference type="RefSeq" id="WP_015500036.1">
    <property type="nucleotide sequence ID" value="NC_020911.1"/>
</dbReference>